<accession>A0A7V4DF23</accession>
<keyword evidence="5" id="KW-0489">Methyltransferase</keyword>
<keyword evidence="1 3" id="KW-0694">RNA-binding</keyword>
<organism evidence="5">
    <name type="scientific">Candidatus Caldatribacterium californiense</name>
    <dbReference type="NCBI Taxonomy" id="1454726"/>
    <lineage>
        <taxon>Bacteria</taxon>
        <taxon>Pseudomonadati</taxon>
        <taxon>Atribacterota</taxon>
        <taxon>Atribacteria</taxon>
        <taxon>Atribacterales</taxon>
        <taxon>Candidatus Caldatribacteriaceae</taxon>
        <taxon>Candidatus Caldatribacterium</taxon>
    </lineage>
</organism>
<evidence type="ECO:0000259" key="4">
    <source>
        <dbReference type="SMART" id="SM00363"/>
    </source>
</evidence>
<reference evidence="5" key="1">
    <citation type="journal article" date="2020" name="mSystems">
        <title>Genome- and Community-Level Interaction Insights into Carbon Utilization and Element Cycling Functions of Hydrothermarchaeota in Hydrothermal Sediment.</title>
        <authorList>
            <person name="Zhou Z."/>
            <person name="Liu Y."/>
            <person name="Xu W."/>
            <person name="Pan J."/>
            <person name="Luo Z.H."/>
            <person name="Li M."/>
        </authorList>
    </citation>
    <scope>NUCLEOTIDE SEQUENCE [LARGE SCALE GENOMIC DNA]</scope>
    <source>
        <strain evidence="5">SpSt-747</strain>
    </source>
</reference>
<dbReference type="InterPro" id="IPR036986">
    <property type="entry name" value="S4_RNA-bd_sf"/>
</dbReference>
<dbReference type="PANTHER" id="PTHR32319">
    <property type="entry name" value="BACTERIAL HEMOLYSIN-LIKE PROTEIN"/>
    <property type="match status" value="1"/>
</dbReference>
<comment type="caution">
    <text evidence="5">The sequence shown here is derived from an EMBL/GenBank/DDBJ whole genome shotgun (WGS) entry which is preliminary data.</text>
</comment>
<feature type="domain" description="RNA-binding S4" evidence="4">
    <location>
        <begin position="4"/>
        <end position="69"/>
    </location>
</feature>
<dbReference type="CDD" id="cd00165">
    <property type="entry name" value="S4"/>
    <property type="match status" value="1"/>
</dbReference>
<evidence type="ECO:0000256" key="2">
    <source>
        <dbReference type="ARBA" id="ARBA00029460"/>
    </source>
</evidence>
<dbReference type="InterPro" id="IPR004538">
    <property type="entry name" value="Hemolysin_A/TlyA"/>
</dbReference>
<dbReference type="PROSITE" id="PS50889">
    <property type="entry name" value="S4"/>
    <property type="match status" value="1"/>
</dbReference>
<dbReference type="Gene3D" id="3.40.50.150">
    <property type="entry name" value="Vaccinia Virus protein VP39"/>
    <property type="match status" value="1"/>
</dbReference>
<evidence type="ECO:0000256" key="3">
    <source>
        <dbReference type="PROSITE-ProRule" id="PRU00182"/>
    </source>
</evidence>
<dbReference type="SMART" id="SM00363">
    <property type="entry name" value="S4"/>
    <property type="match status" value="1"/>
</dbReference>
<dbReference type="Pfam" id="PF01728">
    <property type="entry name" value="FtsJ"/>
    <property type="match status" value="1"/>
</dbReference>
<dbReference type="NCBIfam" id="TIGR00478">
    <property type="entry name" value="tly"/>
    <property type="match status" value="1"/>
</dbReference>
<protein>
    <submittedName>
        <fullName evidence="5">TlyA family RNA methyltransferase</fullName>
    </submittedName>
</protein>
<dbReference type="InterPro" id="IPR029063">
    <property type="entry name" value="SAM-dependent_MTases_sf"/>
</dbReference>
<proteinExistence type="inferred from homology"/>
<dbReference type="EMBL" id="DTFV01000115">
    <property type="protein sequence ID" value="HGI31170.1"/>
    <property type="molecule type" value="Genomic_DNA"/>
</dbReference>
<comment type="similarity">
    <text evidence="2">Belongs to the TlyA family.</text>
</comment>
<dbReference type="Gene3D" id="3.10.290.10">
    <property type="entry name" value="RNA-binding S4 domain"/>
    <property type="match status" value="1"/>
</dbReference>
<dbReference type="PIRSF" id="PIRSF005578">
    <property type="entry name" value="TlyA"/>
    <property type="match status" value="1"/>
</dbReference>
<evidence type="ECO:0000313" key="5">
    <source>
        <dbReference type="EMBL" id="HGI31170.1"/>
    </source>
</evidence>
<dbReference type="GO" id="GO:0032259">
    <property type="term" value="P:methylation"/>
    <property type="evidence" value="ECO:0007669"/>
    <property type="project" value="UniProtKB-KW"/>
</dbReference>
<dbReference type="InterPro" id="IPR002877">
    <property type="entry name" value="RNA_MeTrfase_FtsJ_dom"/>
</dbReference>
<dbReference type="PANTHER" id="PTHR32319:SF0">
    <property type="entry name" value="BACTERIAL HEMOLYSIN-LIKE PROTEIN"/>
    <property type="match status" value="1"/>
</dbReference>
<dbReference type="InterPro" id="IPR002942">
    <property type="entry name" value="S4_RNA-bd"/>
</dbReference>
<dbReference type="InterPro" id="IPR047048">
    <property type="entry name" value="TlyA"/>
</dbReference>
<dbReference type="CDD" id="cd02440">
    <property type="entry name" value="AdoMet_MTases"/>
    <property type="match status" value="1"/>
</dbReference>
<keyword evidence="5" id="KW-0808">Transferase</keyword>
<evidence type="ECO:0000256" key="1">
    <source>
        <dbReference type="ARBA" id="ARBA00022884"/>
    </source>
</evidence>
<dbReference type="AlphaFoldDB" id="A0A7V4DF23"/>
<gene>
    <name evidence="5" type="ORF">ENV30_07710</name>
</gene>
<name>A0A7V4DF23_9BACT</name>
<dbReference type="SUPFAM" id="SSF53335">
    <property type="entry name" value="S-adenosyl-L-methionine-dependent methyltransferases"/>
    <property type="match status" value="1"/>
</dbReference>
<dbReference type="GO" id="GO:0003723">
    <property type="term" value="F:RNA binding"/>
    <property type="evidence" value="ECO:0007669"/>
    <property type="project" value="UniProtKB-KW"/>
</dbReference>
<dbReference type="SUPFAM" id="SSF55174">
    <property type="entry name" value="Alpha-L RNA-binding motif"/>
    <property type="match status" value="1"/>
</dbReference>
<dbReference type="GO" id="GO:0008168">
    <property type="term" value="F:methyltransferase activity"/>
    <property type="evidence" value="ECO:0007669"/>
    <property type="project" value="UniProtKB-KW"/>
</dbReference>
<dbReference type="Pfam" id="PF01479">
    <property type="entry name" value="S4"/>
    <property type="match status" value="1"/>
</dbReference>
<sequence>MKKVRLDILLVERGLCESREQAQRLILGGKVRIEGFPRPLKPSTPVPPNAPVVLLEPPKYVSRGGEKLEWALKVFQITPSGLVFADIGASTGGFTDCLLQHGALKVYAIDVGSGQLHEKLRASSRVVVMEKTNARYLTPLHLGTYVDGVTVDVSFISLRLLWDAIAKILKDDGVVIALVKPQFEAGRERVKKGVVRDPEVHEKVLREVLEAAQAKGLGLRNLTFSPLLGPQGNIEFFAYCRKGGSPLTESEKRDIILRVVRDAHEFFRV</sequence>